<dbReference type="Proteomes" id="UP000031668">
    <property type="component" value="Unassembled WGS sequence"/>
</dbReference>
<reference evidence="1 2" key="1">
    <citation type="journal article" date="2014" name="Genome Biol. Evol.">
        <title>The genome of the myxosporean Thelohanellus kitauei shows adaptations to nutrient acquisition within its fish host.</title>
        <authorList>
            <person name="Yang Y."/>
            <person name="Xiong J."/>
            <person name="Zhou Z."/>
            <person name="Huo F."/>
            <person name="Miao W."/>
            <person name="Ran C."/>
            <person name="Liu Y."/>
            <person name="Zhang J."/>
            <person name="Feng J."/>
            <person name="Wang M."/>
            <person name="Wang M."/>
            <person name="Wang L."/>
            <person name="Yao B."/>
        </authorList>
    </citation>
    <scope>NUCLEOTIDE SEQUENCE [LARGE SCALE GENOMIC DNA]</scope>
    <source>
        <strain evidence="1">Wuqing</strain>
    </source>
</reference>
<protein>
    <submittedName>
        <fullName evidence="1">Uncharacterized protein</fullName>
    </submittedName>
</protein>
<name>A0A0C2IAS6_THEKT</name>
<dbReference type="AlphaFoldDB" id="A0A0C2IAS6"/>
<accession>A0A0C2IAS6</accession>
<organism evidence="1 2">
    <name type="scientific">Thelohanellus kitauei</name>
    <name type="common">Myxosporean</name>
    <dbReference type="NCBI Taxonomy" id="669202"/>
    <lineage>
        <taxon>Eukaryota</taxon>
        <taxon>Metazoa</taxon>
        <taxon>Cnidaria</taxon>
        <taxon>Myxozoa</taxon>
        <taxon>Myxosporea</taxon>
        <taxon>Bivalvulida</taxon>
        <taxon>Platysporina</taxon>
        <taxon>Myxobolidae</taxon>
        <taxon>Thelohanellus</taxon>
    </lineage>
</organism>
<evidence type="ECO:0000313" key="1">
    <source>
        <dbReference type="EMBL" id="KII62488.1"/>
    </source>
</evidence>
<sequence>MQLVLYEVLNILHKPIQCQLFNKPNNSRTVIYIPNTFQVQDLVVSVQKESVRPNLKVERLYDSSKKTKAVTGSRSIARLFAKLHSDPTYVQSLATLRLIYQGRR</sequence>
<comment type="caution">
    <text evidence="1">The sequence shown here is derived from an EMBL/GenBank/DDBJ whole genome shotgun (WGS) entry which is preliminary data.</text>
</comment>
<keyword evidence="2" id="KW-1185">Reference proteome</keyword>
<evidence type="ECO:0000313" key="2">
    <source>
        <dbReference type="Proteomes" id="UP000031668"/>
    </source>
</evidence>
<dbReference type="EMBL" id="JWZT01004966">
    <property type="protein sequence ID" value="KII62488.1"/>
    <property type="molecule type" value="Genomic_DNA"/>
</dbReference>
<gene>
    <name evidence="1" type="ORF">RF11_09963</name>
</gene>
<proteinExistence type="predicted"/>